<dbReference type="SUPFAM" id="SSF48208">
    <property type="entry name" value="Six-hairpin glycosidases"/>
    <property type="match status" value="1"/>
</dbReference>
<dbReference type="EMBL" id="QOVL01000023">
    <property type="protein sequence ID" value="RXG25408.1"/>
    <property type="molecule type" value="Genomic_DNA"/>
</dbReference>
<dbReference type="AlphaFoldDB" id="A0A4Q0PFN7"/>
<gene>
    <name evidence="2" type="ORF">DSL99_3564</name>
</gene>
<dbReference type="GO" id="GO:0005975">
    <property type="term" value="P:carbohydrate metabolic process"/>
    <property type="evidence" value="ECO:0007669"/>
    <property type="project" value="InterPro"/>
</dbReference>
<dbReference type="CDD" id="cd11747">
    <property type="entry name" value="GH94N_like_1"/>
    <property type="match status" value="1"/>
</dbReference>
<dbReference type="GO" id="GO:0004553">
    <property type="term" value="F:hydrolase activity, hydrolyzing O-glycosyl compounds"/>
    <property type="evidence" value="ECO:0007669"/>
    <property type="project" value="InterPro"/>
</dbReference>
<dbReference type="STRING" id="1122159.SAMN02745246_03631"/>
<sequence>MKKSILRIHHSIIIPLLLLVVFGNLYAQDQKLWHNQERQIHYKPEGKSFVLANGNRKFNRALYGTNTGFRVETGDLPEFALYMPGMGGNFKLGIATGSQSKWITEADSIHTKYTPGVMEYEIRDQHLGNGFLKLTVLASADNEGFLLKVEEQDLPKSVVINWLFGGASGKKFHRDGDIGADPESVFYLQPEYCRHNEYHLKKEGFSLDFNWDKKTNTNKRKLLGSVPSGKLNIGNAHAIQNFENLKNSTPDSLPVVYGTLARNASKTYYWNIQNATDATNHQTKSRPELAFEKALKKANELAATVTLSTPDPYLNTLGGALATAADAIWENPAYLHGSVAWRMHLNAWRGAYAADLLGWHDRAKTHFTSYGKSQVLEPETGPVVLDTSRNFARQKEVLGTAMFSRGYISRHPNRNDRAHHYDMNLVFIDQLLTHFKWNQDSTFLKEIFPVIERHLEWEKRNYDANNDGLYDAYAAIWASDALQYSGGSVTYTSAYNYRANTRTAQLAKILGKDPQPYVAEAEKIKQAIEKNLWLPNKGVYAEYKDALGNKLLHKNPGIWTIYHAIDKQVPDAFQAQMALNYIKNEIPHIPIHATGLPHPDLELVSTTNWQPYTWSVNNVALAENLNTALAFWQGGNTEAGFKLFESALIESMYLGASPGGFQQLSFYDAIRGELYRDFADPIGVASRALVEGLFGIQPNVSENQLLIKPGFPEEWDHASLALPDVEVSFKKSKTETIYTIKNKFNTALDLNLELNSTATSVQEVLVNGKRTSFEIDSNAVGTPKLNIAAGTAPSYTIQIKTGATVIEKLKTAEAYTAGSSFEITTEQAEILELKDLQNTLTDLKISAKKRSGKVQSDVGNKTIFIKLKQDEMIWWQPVKIKVKPVLEIRDNKYQNDEIKLDLMNNTPKDLRGNFTVNDSQNSSWSISANTTQSFKIPKASVVSGTNTVLVTLTSGEEIPLQFTNWDIPASNQNNLETVPLSDHFNATVNSIFEPKYLSPRPDSPTLQLPITGIGNWCYPNVADDVIIDDTGLRTKAGSKGFIVSPQQIPFATKSNTGNNVVFTSQWDTYPNSVSIPISGKAQHAYLMMTGTTNPMQTQMTNGIVTITYTDNTQEVLELKNPENWWPIEQDYYTDGYAFKTNAPKPPRVIFKTGDITRDFKNYSNIHGFTNYGIESGAGTIVDLPLDPKKTLKNLKIESHTNDVVIGLMSLTLQRN</sequence>
<dbReference type="Pfam" id="PF04685">
    <property type="entry name" value="DUF608"/>
    <property type="match status" value="1"/>
</dbReference>
<proteinExistence type="predicted"/>
<dbReference type="Pfam" id="PF14614">
    <property type="entry name" value="DUF4450"/>
    <property type="match status" value="1"/>
</dbReference>
<dbReference type="Gene3D" id="1.50.10.10">
    <property type="match status" value="1"/>
</dbReference>
<name>A0A4Q0PFN7_9FLAO</name>
<accession>A0A4Q0PFN7</accession>
<dbReference type="InterPro" id="IPR006775">
    <property type="entry name" value="GH116_catalytic"/>
</dbReference>
<feature type="domain" description="Glycosyl-hydrolase family 116 catalytic region" evidence="1">
    <location>
        <begin position="416"/>
        <end position="545"/>
    </location>
</feature>
<dbReference type="Proteomes" id="UP000290608">
    <property type="component" value="Unassembled WGS sequence"/>
</dbReference>
<reference evidence="2 3" key="1">
    <citation type="submission" date="2018-07" db="EMBL/GenBank/DDBJ databases">
        <title>Leeuwenhoekiella genomics.</title>
        <authorList>
            <person name="Tahon G."/>
            <person name="Willems A."/>
        </authorList>
    </citation>
    <scope>NUCLEOTIDE SEQUENCE [LARGE SCALE GENOMIC DNA]</scope>
    <source>
        <strain evidence="2 3">LMG 1345</strain>
    </source>
</reference>
<organism evidence="2 3">
    <name type="scientific">Leeuwenhoekiella marinoflava</name>
    <dbReference type="NCBI Taxonomy" id="988"/>
    <lineage>
        <taxon>Bacteria</taxon>
        <taxon>Pseudomonadati</taxon>
        <taxon>Bacteroidota</taxon>
        <taxon>Flavobacteriia</taxon>
        <taxon>Flavobacteriales</taxon>
        <taxon>Flavobacteriaceae</taxon>
        <taxon>Leeuwenhoekiella</taxon>
    </lineage>
</organism>
<dbReference type="InterPro" id="IPR028028">
    <property type="entry name" value="DUF4450"/>
</dbReference>
<dbReference type="InterPro" id="IPR008928">
    <property type="entry name" value="6-hairpin_glycosidase_sf"/>
</dbReference>
<evidence type="ECO:0000259" key="1">
    <source>
        <dbReference type="Pfam" id="PF04685"/>
    </source>
</evidence>
<evidence type="ECO:0000313" key="2">
    <source>
        <dbReference type="EMBL" id="RXG25408.1"/>
    </source>
</evidence>
<evidence type="ECO:0000313" key="3">
    <source>
        <dbReference type="Proteomes" id="UP000290608"/>
    </source>
</evidence>
<protein>
    <recommendedName>
        <fullName evidence="1">Glycosyl-hydrolase family 116 catalytic region domain-containing protein</fullName>
    </recommendedName>
</protein>
<comment type="caution">
    <text evidence="2">The sequence shown here is derived from an EMBL/GenBank/DDBJ whole genome shotgun (WGS) entry which is preliminary data.</text>
</comment>
<dbReference type="InterPro" id="IPR012341">
    <property type="entry name" value="6hp_glycosidase-like_sf"/>
</dbReference>
<dbReference type="RefSeq" id="WP_073100600.1">
    <property type="nucleotide sequence ID" value="NZ_QOVL01000023.1"/>
</dbReference>